<evidence type="ECO:0000313" key="3">
    <source>
        <dbReference type="EMBL" id="EFE35874.1"/>
    </source>
</evidence>
<dbReference type="KEGG" id="abe:ARB_04808"/>
<dbReference type="HOGENOM" id="CLU_012355_2_0_1"/>
<comment type="caution">
    <text evidence="3">The sequence shown here is derived from an EMBL/GenBank/DDBJ whole genome shotgun (WGS) entry which is preliminary data.</text>
</comment>
<dbReference type="EMBL" id="ABSU01000002">
    <property type="protein sequence ID" value="EFE35874.1"/>
    <property type="molecule type" value="Genomic_DNA"/>
</dbReference>
<evidence type="ECO:0000256" key="1">
    <source>
        <dbReference type="SAM" id="MobiDB-lite"/>
    </source>
</evidence>
<dbReference type="OMA" id="CSEWAGL"/>
<dbReference type="RefSeq" id="XP_003016519.1">
    <property type="nucleotide sequence ID" value="XM_003016473.1"/>
</dbReference>
<evidence type="ECO:0000313" key="4">
    <source>
        <dbReference type="Proteomes" id="UP000008866"/>
    </source>
</evidence>
<dbReference type="InterPro" id="IPR001810">
    <property type="entry name" value="F-box_dom"/>
</dbReference>
<gene>
    <name evidence="3" type="ORF">ARB_04808</name>
</gene>
<dbReference type="InterPro" id="IPR056021">
    <property type="entry name" value="DUF7600"/>
</dbReference>
<dbReference type="Proteomes" id="UP000008866">
    <property type="component" value="Unassembled WGS sequence"/>
</dbReference>
<reference evidence="4" key="1">
    <citation type="journal article" date="2011" name="Genome Biol.">
        <title>Comparative and functional genomics provide insights into the pathogenicity of dermatophytic fungi.</title>
        <authorList>
            <person name="Burmester A."/>
            <person name="Shelest E."/>
            <person name="Gloeckner G."/>
            <person name="Heddergott C."/>
            <person name="Schindler S."/>
            <person name="Staib P."/>
            <person name="Heidel A."/>
            <person name="Felder M."/>
            <person name="Petzold A."/>
            <person name="Szafranski K."/>
            <person name="Feuermann M."/>
            <person name="Pedruzzi I."/>
            <person name="Priebe S."/>
            <person name="Groth M."/>
            <person name="Winkler R."/>
            <person name="Li W."/>
            <person name="Kniemeyer O."/>
            <person name="Schroeckh V."/>
            <person name="Hertweck C."/>
            <person name="Hube B."/>
            <person name="White T.C."/>
            <person name="Platzer M."/>
            <person name="Guthke R."/>
            <person name="Heitman J."/>
            <person name="Woestemeyer J."/>
            <person name="Zipfel P.F."/>
            <person name="Monod M."/>
            <person name="Brakhage A.A."/>
        </authorList>
    </citation>
    <scope>NUCLEOTIDE SEQUENCE [LARGE SCALE GENOMIC DNA]</scope>
    <source>
        <strain evidence="4">ATCC MYA-4681 / CBS 112371</strain>
    </source>
</reference>
<feature type="compositionally biased region" description="Basic residues" evidence="1">
    <location>
        <begin position="527"/>
        <end position="538"/>
    </location>
</feature>
<feature type="region of interest" description="Disordered" evidence="1">
    <location>
        <begin position="519"/>
        <end position="538"/>
    </location>
</feature>
<dbReference type="SUPFAM" id="SSF81383">
    <property type="entry name" value="F-box domain"/>
    <property type="match status" value="1"/>
</dbReference>
<protein>
    <recommendedName>
        <fullName evidence="2">F-box domain-containing protein</fullName>
    </recommendedName>
</protein>
<dbReference type="OrthoDB" id="5273847at2759"/>
<name>D4AKG5_ARTBC</name>
<dbReference type="AlphaFoldDB" id="D4AKG5"/>
<keyword evidence="4" id="KW-1185">Reference proteome</keyword>
<dbReference type="eggNOG" id="ENOG502SGW6">
    <property type="taxonomic scope" value="Eukaryota"/>
</dbReference>
<evidence type="ECO:0000259" key="2">
    <source>
        <dbReference type="PROSITE" id="PS50181"/>
    </source>
</evidence>
<feature type="domain" description="F-box" evidence="2">
    <location>
        <begin position="225"/>
        <end position="274"/>
    </location>
</feature>
<dbReference type="Pfam" id="PF24539">
    <property type="entry name" value="DUF7600"/>
    <property type="match status" value="1"/>
</dbReference>
<dbReference type="InterPro" id="IPR036047">
    <property type="entry name" value="F-box-like_dom_sf"/>
</dbReference>
<dbReference type="PROSITE" id="PS50181">
    <property type="entry name" value="FBOX"/>
    <property type="match status" value="1"/>
</dbReference>
<organism evidence="3 4">
    <name type="scientific">Arthroderma benhamiae (strain ATCC MYA-4681 / CBS 112371)</name>
    <name type="common">Trichophyton mentagrophytes</name>
    <dbReference type="NCBI Taxonomy" id="663331"/>
    <lineage>
        <taxon>Eukaryota</taxon>
        <taxon>Fungi</taxon>
        <taxon>Dikarya</taxon>
        <taxon>Ascomycota</taxon>
        <taxon>Pezizomycotina</taxon>
        <taxon>Eurotiomycetes</taxon>
        <taxon>Eurotiomycetidae</taxon>
        <taxon>Onygenales</taxon>
        <taxon>Arthrodermataceae</taxon>
        <taxon>Trichophyton</taxon>
    </lineage>
</organism>
<dbReference type="GeneID" id="9522001"/>
<accession>D4AKG5</accession>
<sequence length="538" mass="61188">MILHGCVLCGRDVFPDYNLLKQNVHWDSKYRASRELQPEVSGVSRNNAPHFIYRAPPNFDGRWDDPEDGLEDASFDPEDEVVFNMHIRVPMRCRSGFIIHASCYSLLEQFFSPGEVPIARLMDLFWSCPILGCGMSTLDWGHEYGGACRVKEHYPWEQRVVKVEGSRIFCTPDISEPFFLRDPWGALKDDKRIKALVRRARLNDKRKKRRMVERSTAPISGYAEPNCLTSLTLELLELIIVQLPTLDALALSQASKGWARIIPSNLGQSFWRSRFQPDLELGYAFEANKTSCLLDWKWLYFKFRDLTRFEPGLKNRKRIWKLIRSPISELAALGWSGDTSLRPLNIEKNQLRWTEGRGVIHPMESECPDYPDMKSRDFQDGCKEFYTQLTAIPDDIHQIIATTVVAGEAPFVGGLRFITKGGPDICLGYTRGGERQYLDIVGGSAKSTGLQGFALSVGQKGIHGLRAISQDGRCSEWAGLTHKLLKPQYLMVPKRVISLEAGFDGFKMVRLAIAEYQPDSSQGNQPLRKKRKHELVSN</sequence>
<proteinExistence type="predicted"/>